<dbReference type="SUPFAM" id="SSF53383">
    <property type="entry name" value="PLP-dependent transferases"/>
    <property type="match status" value="1"/>
</dbReference>
<dbReference type="PANTHER" id="PTHR11808:SF80">
    <property type="entry name" value="CYSTATHIONINE GAMMA-LYASE"/>
    <property type="match status" value="1"/>
</dbReference>
<dbReference type="FunFam" id="3.40.640.10:FF:000046">
    <property type="entry name" value="Cystathionine gamma-lyase"/>
    <property type="match status" value="1"/>
</dbReference>
<dbReference type="GO" id="GO:0018826">
    <property type="term" value="F:methionine gamma-lyase activity"/>
    <property type="evidence" value="ECO:0007669"/>
    <property type="project" value="UniProtKB-EC"/>
</dbReference>
<dbReference type="GO" id="GO:0009086">
    <property type="term" value="P:methionine biosynthetic process"/>
    <property type="evidence" value="ECO:0007669"/>
    <property type="project" value="UniProtKB-ARBA"/>
</dbReference>
<comment type="caution">
    <text evidence="10">The sequence shown here is derived from an EMBL/GenBank/DDBJ whole genome shotgun (WGS) entry which is preliminary data.</text>
</comment>
<dbReference type="RefSeq" id="WP_110044303.1">
    <property type="nucleotide sequence ID" value="NZ_CP054612.1"/>
</dbReference>
<evidence type="ECO:0000313" key="11">
    <source>
        <dbReference type="Proteomes" id="UP000246635"/>
    </source>
</evidence>
<keyword evidence="3 8" id="KW-0663">Pyridoxal phosphate</keyword>
<dbReference type="FunFam" id="3.90.1150.10:FF:000033">
    <property type="entry name" value="Cystathionine gamma-synthase"/>
    <property type="match status" value="1"/>
</dbReference>
<proteinExistence type="inferred from homology"/>
<evidence type="ECO:0000256" key="6">
    <source>
        <dbReference type="ARBA" id="ARBA00048780"/>
    </source>
</evidence>
<feature type="modified residue" description="N6-(pyridoxal phosphate)lysine" evidence="8">
    <location>
        <position position="208"/>
    </location>
</feature>
<dbReference type="EC" id="4.4.1.2" evidence="4"/>
<evidence type="ECO:0000256" key="2">
    <source>
        <dbReference type="ARBA" id="ARBA00009077"/>
    </source>
</evidence>
<comment type="cofactor">
    <cofactor evidence="1 9">
        <name>pyridoxal 5'-phosphate</name>
        <dbReference type="ChEBI" id="CHEBI:597326"/>
    </cofactor>
</comment>
<dbReference type="GO" id="GO:0047982">
    <property type="term" value="F:homocysteine desulfhydrase activity"/>
    <property type="evidence" value="ECO:0007669"/>
    <property type="project" value="UniProtKB-EC"/>
</dbReference>
<dbReference type="Pfam" id="PF01053">
    <property type="entry name" value="Cys_Met_Meta_PP"/>
    <property type="match status" value="1"/>
</dbReference>
<accession>A0A2V2YTK1</accession>
<protein>
    <recommendedName>
        <fullName evidence="4">homocysteine desulfhydrase</fullName>
        <ecNumber evidence="4">4.4.1.2</ecNumber>
    </recommendedName>
    <alternativeName>
        <fullName evidence="5">Homocysteine desulfhydrase</fullName>
    </alternativeName>
</protein>
<keyword evidence="10" id="KW-0456">Lyase</keyword>
<dbReference type="GO" id="GO:0019346">
    <property type="term" value="P:transsulfuration"/>
    <property type="evidence" value="ECO:0007669"/>
    <property type="project" value="InterPro"/>
</dbReference>
<name>A0A2V2YTK1_9BACL</name>
<comment type="catalytic activity">
    <reaction evidence="6">
        <text>L-homocysteine + H2O = 2-oxobutanoate + hydrogen sulfide + NH4(+) + H(+)</text>
        <dbReference type="Rhea" id="RHEA:14501"/>
        <dbReference type="ChEBI" id="CHEBI:15377"/>
        <dbReference type="ChEBI" id="CHEBI:15378"/>
        <dbReference type="ChEBI" id="CHEBI:16763"/>
        <dbReference type="ChEBI" id="CHEBI:28938"/>
        <dbReference type="ChEBI" id="CHEBI:29919"/>
        <dbReference type="ChEBI" id="CHEBI:58199"/>
        <dbReference type="EC" id="4.4.1.2"/>
    </reaction>
    <physiologicalReaction direction="left-to-right" evidence="6">
        <dbReference type="Rhea" id="RHEA:14502"/>
    </physiologicalReaction>
</comment>
<evidence type="ECO:0000256" key="1">
    <source>
        <dbReference type="ARBA" id="ARBA00001933"/>
    </source>
</evidence>
<reference evidence="10 11" key="1">
    <citation type="submission" date="2018-05" db="EMBL/GenBank/DDBJ databases">
        <title>Genomic Encyclopedia of Type Strains, Phase III (KMG-III): the genomes of soil and plant-associated and newly described type strains.</title>
        <authorList>
            <person name="Whitman W."/>
        </authorList>
    </citation>
    <scope>NUCLEOTIDE SEQUENCE [LARGE SCALE GENOMIC DNA]</scope>
    <source>
        <strain evidence="10 11">CECT 5696</strain>
    </source>
</reference>
<dbReference type="AlphaFoldDB" id="A0A2V2YTK1"/>
<dbReference type="CDD" id="cd00614">
    <property type="entry name" value="CGS_like"/>
    <property type="match status" value="1"/>
</dbReference>
<dbReference type="OrthoDB" id="9803887at2"/>
<comment type="similarity">
    <text evidence="2 9">Belongs to the trans-sulfuration enzymes family.</text>
</comment>
<evidence type="ECO:0000256" key="8">
    <source>
        <dbReference type="PIRSR" id="PIRSR001434-2"/>
    </source>
</evidence>
<dbReference type="InterPro" id="IPR015422">
    <property type="entry name" value="PyrdxlP-dep_Trfase_small"/>
</dbReference>
<dbReference type="InterPro" id="IPR015424">
    <property type="entry name" value="PyrdxlP-dep_Trfase"/>
</dbReference>
<dbReference type="PIRSF" id="PIRSF001434">
    <property type="entry name" value="CGS"/>
    <property type="match status" value="1"/>
</dbReference>
<gene>
    <name evidence="10" type="ORF">DFQ01_10895</name>
</gene>
<dbReference type="Gene3D" id="3.90.1150.10">
    <property type="entry name" value="Aspartate Aminotransferase, domain 1"/>
    <property type="match status" value="1"/>
</dbReference>
<dbReference type="PROSITE" id="PS00868">
    <property type="entry name" value="CYS_MET_METAB_PP"/>
    <property type="match status" value="1"/>
</dbReference>
<evidence type="ECO:0000256" key="7">
    <source>
        <dbReference type="ARBA" id="ARBA00052699"/>
    </source>
</evidence>
<dbReference type="Gene3D" id="3.40.640.10">
    <property type="entry name" value="Type I PLP-dependent aspartate aminotransferase-like (Major domain)"/>
    <property type="match status" value="1"/>
</dbReference>
<evidence type="ECO:0000256" key="9">
    <source>
        <dbReference type="RuleBase" id="RU362118"/>
    </source>
</evidence>
<evidence type="ECO:0000256" key="3">
    <source>
        <dbReference type="ARBA" id="ARBA00022898"/>
    </source>
</evidence>
<dbReference type="GO" id="GO:0030170">
    <property type="term" value="F:pyridoxal phosphate binding"/>
    <property type="evidence" value="ECO:0007669"/>
    <property type="project" value="InterPro"/>
</dbReference>
<dbReference type="GO" id="GO:0005737">
    <property type="term" value="C:cytoplasm"/>
    <property type="evidence" value="ECO:0007669"/>
    <property type="project" value="TreeGrafter"/>
</dbReference>
<dbReference type="InterPro" id="IPR054542">
    <property type="entry name" value="Cys_met_metab_PP"/>
</dbReference>
<keyword evidence="11" id="KW-1185">Reference proteome</keyword>
<dbReference type="EMBL" id="QGTQ01000008">
    <property type="protein sequence ID" value="PWW02818.1"/>
    <property type="molecule type" value="Genomic_DNA"/>
</dbReference>
<dbReference type="PANTHER" id="PTHR11808">
    <property type="entry name" value="TRANS-SULFURATION ENZYME FAMILY MEMBER"/>
    <property type="match status" value="1"/>
</dbReference>
<organism evidence="10 11">
    <name type="scientific">Paenibacillus cellulosilyticus</name>
    <dbReference type="NCBI Taxonomy" id="375489"/>
    <lineage>
        <taxon>Bacteria</taxon>
        <taxon>Bacillati</taxon>
        <taxon>Bacillota</taxon>
        <taxon>Bacilli</taxon>
        <taxon>Bacillales</taxon>
        <taxon>Paenibacillaceae</taxon>
        <taxon>Paenibacillus</taxon>
    </lineage>
</organism>
<dbReference type="Proteomes" id="UP000246635">
    <property type="component" value="Unassembled WGS sequence"/>
</dbReference>
<evidence type="ECO:0000313" key="10">
    <source>
        <dbReference type="EMBL" id="PWW02818.1"/>
    </source>
</evidence>
<comment type="catalytic activity">
    <reaction evidence="7">
        <text>L-methionine + H2O = methanethiol + 2-oxobutanoate + NH4(+)</text>
        <dbReference type="Rhea" id="RHEA:23800"/>
        <dbReference type="ChEBI" id="CHEBI:15377"/>
        <dbReference type="ChEBI" id="CHEBI:16007"/>
        <dbReference type="ChEBI" id="CHEBI:16763"/>
        <dbReference type="ChEBI" id="CHEBI:28938"/>
        <dbReference type="ChEBI" id="CHEBI:57844"/>
        <dbReference type="EC" id="4.4.1.11"/>
    </reaction>
    <physiologicalReaction direction="left-to-right" evidence="7">
        <dbReference type="Rhea" id="RHEA:23801"/>
    </physiologicalReaction>
</comment>
<dbReference type="InterPro" id="IPR015421">
    <property type="entry name" value="PyrdxlP-dep_Trfase_major"/>
</dbReference>
<dbReference type="InterPro" id="IPR000277">
    <property type="entry name" value="Cys/Met-Metab_PyrdxlP-dep_enz"/>
</dbReference>
<sequence>MSKIYQGINSRLIHTGEQPDPATGAVVPPIYQTTTFAFPSNESMLDLMEGRSSGHIYTRFSNPNFGIAESKISQIEGSEAALLLASGMAATSTSILTLARAGDHMISHADIYGGSFGLLHSLFPNFGIETSFIDATNIEVIKEAIRPNTKIILLESPSNPTLRIHDIRQVANLAHEHNIQLIVDNTFSVLNQKPLELGADIVVHSCTKYMNGHSDVMAGAIVGTQAFIKECSEVYRKLGGNLNGFDAWLLIRGMKTLGLRMQRHNENAQQVAEYLQQHPSIETVHYPGLPSHPQHKLAVDQMTGFGGVLSVELKGGQLEVNRFLNRVALFTRAVSLGSVESLITQPVAAVHYSVPEPYRTIGGIKPNLIRLSIGIEDIVDIIADLEQALS</sequence>
<evidence type="ECO:0000256" key="4">
    <source>
        <dbReference type="ARBA" id="ARBA00047175"/>
    </source>
</evidence>
<evidence type="ECO:0000256" key="5">
    <source>
        <dbReference type="ARBA" id="ARBA00047199"/>
    </source>
</evidence>